<dbReference type="InterPro" id="IPR032466">
    <property type="entry name" value="Metal_Hydrolase"/>
</dbReference>
<dbReference type="Pfam" id="PF01026">
    <property type="entry name" value="TatD_DNase"/>
    <property type="match status" value="1"/>
</dbReference>
<dbReference type="EMBL" id="JAWDJX010000022">
    <property type="protein sequence ID" value="KAK3052136.1"/>
    <property type="molecule type" value="Genomic_DNA"/>
</dbReference>
<accession>A0AAJ0GBH9</accession>
<gene>
    <name evidence="2" type="primary">scn1</name>
    <name evidence="2" type="ORF">LTR09_006728</name>
</gene>
<feature type="compositionally biased region" description="Acidic residues" evidence="1">
    <location>
        <begin position="268"/>
        <end position="277"/>
    </location>
</feature>
<dbReference type="InterPro" id="IPR001130">
    <property type="entry name" value="TatD-like"/>
</dbReference>
<dbReference type="Proteomes" id="UP001271007">
    <property type="component" value="Unassembled WGS sequence"/>
</dbReference>
<evidence type="ECO:0000313" key="3">
    <source>
        <dbReference type="Proteomes" id="UP001271007"/>
    </source>
</evidence>
<protein>
    <submittedName>
        <fullName evidence="2">Cut9-interacting protein scn1</fullName>
    </submittedName>
</protein>
<comment type="caution">
    <text evidence="2">The sequence shown here is derived from an EMBL/GenBank/DDBJ whole genome shotgun (WGS) entry which is preliminary data.</text>
</comment>
<dbReference type="PANTHER" id="PTHR47345:SF1">
    <property type="entry name" value="CUT9-INTERACTING PROTEIN SCN1"/>
    <property type="match status" value="1"/>
</dbReference>
<dbReference type="InterPro" id="IPR053044">
    <property type="entry name" value="Metallo-hydrolase/TatD-type"/>
</dbReference>
<dbReference type="AlphaFoldDB" id="A0AAJ0GBH9"/>
<reference evidence="2" key="1">
    <citation type="submission" date="2023-04" db="EMBL/GenBank/DDBJ databases">
        <title>Black Yeasts Isolated from many extreme environments.</title>
        <authorList>
            <person name="Coleine C."/>
            <person name="Stajich J.E."/>
            <person name="Selbmann L."/>
        </authorList>
    </citation>
    <scope>NUCLEOTIDE SEQUENCE</scope>
    <source>
        <strain evidence="2">CCFEE 5312</strain>
    </source>
</reference>
<feature type="region of interest" description="Disordered" evidence="1">
    <location>
        <begin position="247"/>
        <end position="285"/>
    </location>
</feature>
<dbReference type="PANTHER" id="PTHR47345">
    <property type="entry name" value="CUT9-INTERACTING PROTEIN SCN1"/>
    <property type="match status" value="1"/>
</dbReference>
<keyword evidence="3" id="KW-1185">Reference proteome</keyword>
<dbReference type="SUPFAM" id="SSF51556">
    <property type="entry name" value="Metallo-dependent hydrolases"/>
    <property type="match status" value="1"/>
</dbReference>
<feature type="compositionally biased region" description="Basic and acidic residues" evidence="1">
    <location>
        <begin position="247"/>
        <end position="267"/>
    </location>
</feature>
<evidence type="ECO:0000256" key="1">
    <source>
        <dbReference type="SAM" id="MobiDB-lite"/>
    </source>
</evidence>
<name>A0AAJ0GBH9_9PEZI</name>
<dbReference type="Gene3D" id="3.20.20.140">
    <property type="entry name" value="Metal-dependent hydrolases"/>
    <property type="match status" value="1"/>
</dbReference>
<organism evidence="2 3">
    <name type="scientific">Extremus antarcticus</name>
    <dbReference type="NCBI Taxonomy" id="702011"/>
    <lineage>
        <taxon>Eukaryota</taxon>
        <taxon>Fungi</taxon>
        <taxon>Dikarya</taxon>
        <taxon>Ascomycota</taxon>
        <taxon>Pezizomycotina</taxon>
        <taxon>Dothideomycetes</taxon>
        <taxon>Dothideomycetidae</taxon>
        <taxon>Mycosphaerellales</taxon>
        <taxon>Extremaceae</taxon>
        <taxon>Extremus</taxon>
    </lineage>
</organism>
<sequence length="394" mass="44528">MAEASGDTDFPWHYGVFDAHCHPTSTLSSLQAIPSMRAKTLTVMATRAQDQELVARAADEYGIAPEDVANQEMDWREGHKIIPAFGWHPWFSHQMFDEDDYDGARSLTLDQKVAHYQSVLHPRSDDTDFLRTLPEPRRFGEFLDQTKTYLQRYPLALVGEIGLDRSFRIPEAWLPGDVDLRDDALTPGGREGRQLSPYRVSMDHQRKVLLAQLRLAGELQRAVSVHGVQAHGVVYGTLAESWKGYERKVPSKREKKRQEDSAKRDAEPTDASDDEEASTASKPFPPRICLHSYSGPAENVKQYTNPSVPAQIFFSFSTTINSWAEDGNGKVEAALRAVPDDSVLIESDLHTAGERMDRYLEEAVRKICLVKGWRLEDGVVRLAKNWMRFVFGHS</sequence>
<evidence type="ECO:0000313" key="2">
    <source>
        <dbReference type="EMBL" id="KAK3052136.1"/>
    </source>
</evidence>
<proteinExistence type="predicted"/>
<dbReference type="GO" id="GO:0016788">
    <property type="term" value="F:hydrolase activity, acting on ester bonds"/>
    <property type="evidence" value="ECO:0007669"/>
    <property type="project" value="InterPro"/>
</dbReference>